<proteinExistence type="predicted"/>
<dbReference type="Proteomes" id="UP000447393">
    <property type="component" value="Unassembled WGS sequence"/>
</dbReference>
<evidence type="ECO:0000256" key="1">
    <source>
        <dbReference type="ARBA" id="ARBA00022475"/>
    </source>
</evidence>
<organism evidence="6 7">
    <name type="scientific">Halobacillus litoralis</name>
    <dbReference type="NCBI Taxonomy" id="45668"/>
    <lineage>
        <taxon>Bacteria</taxon>
        <taxon>Bacillati</taxon>
        <taxon>Bacillota</taxon>
        <taxon>Bacilli</taxon>
        <taxon>Bacillales</taxon>
        <taxon>Bacillaceae</taxon>
        <taxon>Halobacillus</taxon>
    </lineage>
</organism>
<evidence type="ECO:0000313" key="6">
    <source>
        <dbReference type="EMBL" id="MYL49508.1"/>
    </source>
</evidence>
<accession>A0A845EE54</accession>
<evidence type="ECO:0000256" key="5">
    <source>
        <dbReference type="SAM" id="Phobius"/>
    </source>
</evidence>
<feature type="transmembrane region" description="Helical" evidence="5">
    <location>
        <begin position="164"/>
        <end position="185"/>
    </location>
</feature>
<keyword evidence="3 5" id="KW-1133">Transmembrane helix</keyword>
<dbReference type="AlphaFoldDB" id="A0A845EE54"/>
<feature type="transmembrane region" description="Helical" evidence="5">
    <location>
        <begin position="75"/>
        <end position="97"/>
    </location>
</feature>
<dbReference type="Pfam" id="PF02659">
    <property type="entry name" value="Mntp"/>
    <property type="match status" value="1"/>
</dbReference>
<dbReference type="PANTHER" id="PTHR35529">
    <property type="entry name" value="MANGANESE EFFLUX PUMP MNTP-RELATED"/>
    <property type="match status" value="1"/>
</dbReference>
<evidence type="ECO:0000256" key="2">
    <source>
        <dbReference type="ARBA" id="ARBA00022692"/>
    </source>
</evidence>
<sequence>MSGEGNFQLEHMTSLILLSIALGLDAFSVSLGMGLQAVRLRHAFFTGIVIGVFHMIMPGLGILLGKWLSDSAAEWAELSGGIMLFGLGAYAVFASFTEKHSVSYRMTGIGVWLFALSVSIDSFPVGFSLGLREAEMVISVLSFGVFSMMLTWTGFIIGRRAGGLLGTYSELLGGSILCALGLNAIF</sequence>
<keyword evidence="2 5" id="KW-0812">Transmembrane</keyword>
<dbReference type="OrthoDB" id="1679700at2"/>
<reference evidence="6 7" key="1">
    <citation type="submission" date="2019-11" db="EMBL/GenBank/DDBJ databases">
        <title>Genome sequences of 17 halophilic strains isolated from different environments.</title>
        <authorList>
            <person name="Furrow R.E."/>
        </authorList>
    </citation>
    <scope>NUCLEOTIDE SEQUENCE [LARGE SCALE GENOMIC DNA]</scope>
    <source>
        <strain evidence="6 7">22505_10_Sand</strain>
    </source>
</reference>
<evidence type="ECO:0008006" key="8">
    <source>
        <dbReference type="Google" id="ProtNLM"/>
    </source>
</evidence>
<dbReference type="PANTHER" id="PTHR35529:SF1">
    <property type="entry name" value="MANGANESE EFFLUX PUMP MNTP-RELATED"/>
    <property type="match status" value="1"/>
</dbReference>
<name>A0A845EE54_9BACI</name>
<evidence type="ECO:0000256" key="4">
    <source>
        <dbReference type="ARBA" id="ARBA00023136"/>
    </source>
</evidence>
<gene>
    <name evidence="6" type="ORF">GLV98_08420</name>
</gene>
<evidence type="ECO:0000256" key="3">
    <source>
        <dbReference type="ARBA" id="ARBA00022989"/>
    </source>
</evidence>
<feature type="transmembrane region" description="Helical" evidence="5">
    <location>
        <begin position="43"/>
        <end position="63"/>
    </location>
</feature>
<keyword evidence="4 5" id="KW-0472">Membrane</keyword>
<dbReference type="InterPro" id="IPR003810">
    <property type="entry name" value="Mntp/YtaF"/>
</dbReference>
<feature type="transmembrane region" description="Helical" evidence="5">
    <location>
        <begin position="109"/>
        <end position="130"/>
    </location>
</feature>
<evidence type="ECO:0000313" key="7">
    <source>
        <dbReference type="Proteomes" id="UP000447393"/>
    </source>
</evidence>
<protein>
    <recommendedName>
        <fullName evidence="8">Manganese efflux pump MntP</fullName>
    </recommendedName>
</protein>
<keyword evidence="1" id="KW-1003">Cell membrane</keyword>
<comment type="caution">
    <text evidence="6">The sequence shown here is derived from an EMBL/GenBank/DDBJ whole genome shotgun (WGS) entry which is preliminary data.</text>
</comment>
<feature type="transmembrane region" description="Helical" evidence="5">
    <location>
        <begin position="12"/>
        <end position="31"/>
    </location>
</feature>
<feature type="transmembrane region" description="Helical" evidence="5">
    <location>
        <begin position="136"/>
        <end position="157"/>
    </location>
</feature>
<dbReference type="EMBL" id="WMEZ01000002">
    <property type="protein sequence ID" value="MYL49508.1"/>
    <property type="molecule type" value="Genomic_DNA"/>
</dbReference>